<dbReference type="InterPro" id="IPR038071">
    <property type="entry name" value="UROD/MetE-like_sf"/>
</dbReference>
<dbReference type="SUPFAM" id="SSF51726">
    <property type="entry name" value="UROD/MetE-like"/>
    <property type="match status" value="1"/>
</dbReference>
<gene>
    <name evidence="1" type="ORF">IAB51_07915</name>
</gene>
<evidence type="ECO:0000313" key="1">
    <source>
        <dbReference type="EMBL" id="HIS76723.1"/>
    </source>
</evidence>
<dbReference type="Proteomes" id="UP000824002">
    <property type="component" value="Unassembled WGS sequence"/>
</dbReference>
<protein>
    <recommendedName>
        <fullName evidence="3">Uroporphyrinogen decarboxylase (URO-D) domain-containing protein</fullName>
    </recommendedName>
</protein>
<evidence type="ECO:0008006" key="3">
    <source>
        <dbReference type="Google" id="ProtNLM"/>
    </source>
</evidence>
<proteinExistence type="predicted"/>
<sequence>MKNEYPPSTSGTPQQVWDDAARAISCAGKGGGLILGSSHSLTIGAALENILTMKRAREELGTYPLKAGSAN</sequence>
<reference evidence="1" key="1">
    <citation type="submission" date="2020-10" db="EMBL/GenBank/DDBJ databases">
        <authorList>
            <person name="Gilroy R."/>
        </authorList>
    </citation>
    <scope>NUCLEOTIDE SEQUENCE</scope>
    <source>
        <strain evidence="1">CHK199-13235</strain>
    </source>
</reference>
<organism evidence="1 2">
    <name type="scientific">Candidatus Merdivicinus excrementipullorum</name>
    <dbReference type="NCBI Taxonomy" id="2840867"/>
    <lineage>
        <taxon>Bacteria</taxon>
        <taxon>Bacillati</taxon>
        <taxon>Bacillota</taxon>
        <taxon>Clostridia</taxon>
        <taxon>Eubacteriales</taxon>
        <taxon>Oscillospiraceae</taxon>
        <taxon>Oscillospiraceae incertae sedis</taxon>
        <taxon>Candidatus Merdivicinus</taxon>
    </lineage>
</organism>
<evidence type="ECO:0000313" key="2">
    <source>
        <dbReference type="Proteomes" id="UP000824002"/>
    </source>
</evidence>
<dbReference type="Gene3D" id="3.20.20.210">
    <property type="match status" value="1"/>
</dbReference>
<dbReference type="AlphaFoldDB" id="A0A9D1FMZ3"/>
<name>A0A9D1FMZ3_9FIRM</name>
<dbReference type="EMBL" id="DVJP01000050">
    <property type="protein sequence ID" value="HIS76723.1"/>
    <property type="molecule type" value="Genomic_DNA"/>
</dbReference>
<reference evidence="1" key="2">
    <citation type="journal article" date="2021" name="PeerJ">
        <title>Extensive microbial diversity within the chicken gut microbiome revealed by metagenomics and culture.</title>
        <authorList>
            <person name="Gilroy R."/>
            <person name="Ravi A."/>
            <person name="Getino M."/>
            <person name="Pursley I."/>
            <person name="Horton D.L."/>
            <person name="Alikhan N.F."/>
            <person name="Baker D."/>
            <person name="Gharbi K."/>
            <person name="Hall N."/>
            <person name="Watson M."/>
            <person name="Adriaenssens E.M."/>
            <person name="Foster-Nyarko E."/>
            <person name="Jarju S."/>
            <person name="Secka A."/>
            <person name="Antonio M."/>
            <person name="Oren A."/>
            <person name="Chaudhuri R.R."/>
            <person name="La Ragione R."/>
            <person name="Hildebrand F."/>
            <person name="Pallen M.J."/>
        </authorList>
    </citation>
    <scope>NUCLEOTIDE SEQUENCE</scope>
    <source>
        <strain evidence="1">CHK199-13235</strain>
    </source>
</reference>
<comment type="caution">
    <text evidence="1">The sequence shown here is derived from an EMBL/GenBank/DDBJ whole genome shotgun (WGS) entry which is preliminary data.</text>
</comment>
<accession>A0A9D1FMZ3</accession>